<dbReference type="PANTHER" id="PTHR47027">
    <property type="entry name" value="REVERSE TRANSCRIPTASE DOMAIN-CONTAINING PROTEIN"/>
    <property type="match status" value="1"/>
</dbReference>
<feature type="region of interest" description="Disordered" evidence="1">
    <location>
        <begin position="238"/>
        <end position="259"/>
    </location>
</feature>
<dbReference type="OrthoDB" id="410104at2759"/>
<dbReference type="PANTHER" id="PTHR47027:SF20">
    <property type="entry name" value="REVERSE TRANSCRIPTASE-LIKE PROTEIN WITH RNA-DIRECTED DNA POLYMERASE DOMAIN"/>
    <property type="match status" value="1"/>
</dbReference>
<feature type="compositionally biased region" description="Polar residues" evidence="1">
    <location>
        <begin position="245"/>
        <end position="259"/>
    </location>
</feature>
<reference evidence="2 3" key="1">
    <citation type="journal article" date="2019" name="Commun. Biol.">
        <title>The bagworm genome reveals a unique fibroin gene that provides high tensile strength.</title>
        <authorList>
            <person name="Kono N."/>
            <person name="Nakamura H."/>
            <person name="Ohtoshi R."/>
            <person name="Tomita M."/>
            <person name="Numata K."/>
            <person name="Arakawa K."/>
        </authorList>
    </citation>
    <scope>NUCLEOTIDE SEQUENCE [LARGE SCALE GENOMIC DNA]</scope>
</reference>
<dbReference type="AlphaFoldDB" id="A0A4C1UFD9"/>
<name>A0A4C1UFD9_EUMVA</name>
<evidence type="ECO:0000313" key="3">
    <source>
        <dbReference type="Proteomes" id="UP000299102"/>
    </source>
</evidence>
<comment type="caution">
    <text evidence="2">The sequence shown here is derived from an EMBL/GenBank/DDBJ whole genome shotgun (WGS) entry which is preliminary data.</text>
</comment>
<dbReference type="Proteomes" id="UP000299102">
    <property type="component" value="Unassembled WGS sequence"/>
</dbReference>
<accession>A0A4C1UFD9</accession>
<sequence>MTNGKKDPVTVEQTQISYVDEYIYLGQLISPEDNINKEVEKRIAKGWKKYWGAKEIMKDKNLHISTKSKLFNTCILPVLTYGSETWALTRNIAKKLSTCQHAMERSMVGIKRKDKVRNSNIRSKTKVQDITLKIRRQKWKWAGHMIRGKDKWSKIITQWYPRDGKKKERTHPAVIVRRLGSRRARPVRVRAPSIAGGVVRVRRRVRLRRALDAARLGAEPRGRAAARLRNRYGFTASVDAHSPRPASTASSECTQYKTL</sequence>
<dbReference type="STRING" id="151549.A0A4C1UFD9"/>
<evidence type="ECO:0000256" key="1">
    <source>
        <dbReference type="SAM" id="MobiDB-lite"/>
    </source>
</evidence>
<evidence type="ECO:0000313" key="2">
    <source>
        <dbReference type="EMBL" id="GBP25135.1"/>
    </source>
</evidence>
<organism evidence="2 3">
    <name type="scientific">Eumeta variegata</name>
    <name type="common">Bagworm moth</name>
    <name type="synonym">Eumeta japonica</name>
    <dbReference type="NCBI Taxonomy" id="151549"/>
    <lineage>
        <taxon>Eukaryota</taxon>
        <taxon>Metazoa</taxon>
        <taxon>Ecdysozoa</taxon>
        <taxon>Arthropoda</taxon>
        <taxon>Hexapoda</taxon>
        <taxon>Insecta</taxon>
        <taxon>Pterygota</taxon>
        <taxon>Neoptera</taxon>
        <taxon>Endopterygota</taxon>
        <taxon>Lepidoptera</taxon>
        <taxon>Glossata</taxon>
        <taxon>Ditrysia</taxon>
        <taxon>Tineoidea</taxon>
        <taxon>Psychidae</taxon>
        <taxon>Oiketicinae</taxon>
        <taxon>Eumeta</taxon>
    </lineage>
</organism>
<keyword evidence="3" id="KW-1185">Reference proteome</keyword>
<dbReference type="EMBL" id="BGZK01000169">
    <property type="protein sequence ID" value="GBP25135.1"/>
    <property type="molecule type" value="Genomic_DNA"/>
</dbReference>
<proteinExistence type="predicted"/>
<protein>
    <submittedName>
        <fullName evidence="2">Uncharacterized transposon-derived protein F52C9.6</fullName>
    </submittedName>
</protein>
<gene>
    <name evidence="2" type="ORF">EVAR_19617_1</name>
</gene>